<dbReference type="Proteomes" id="UP000076244">
    <property type="component" value="Chromosome"/>
</dbReference>
<dbReference type="InterPro" id="IPR010982">
    <property type="entry name" value="Lambda_DNA-bd_dom_sf"/>
</dbReference>
<organism evidence="3 4">
    <name type="scientific">Pediococcus damnosus</name>
    <dbReference type="NCBI Taxonomy" id="51663"/>
    <lineage>
        <taxon>Bacteria</taxon>
        <taxon>Bacillati</taxon>
        <taxon>Bacillota</taxon>
        <taxon>Bacilli</taxon>
        <taxon>Lactobacillales</taxon>
        <taxon>Lactobacillaceae</taxon>
        <taxon>Pediococcus</taxon>
    </lineage>
</organism>
<dbReference type="InterPro" id="IPR001387">
    <property type="entry name" value="Cro/C1-type_HTH"/>
</dbReference>
<proteinExistence type="predicted"/>
<evidence type="ECO:0000256" key="1">
    <source>
        <dbReference type="ARBA" id="ARBA00023125"/>
    </source>
</evidence>
<evidence type="ECO:0000313" key="4">
    <source>
        <dbReference type="Proteomes" id="UP000076244"/>
    </source>
</evidence>
<reference evidence="3 4" key="1">
    <citation type="journal article" date="2016" name="PLoS ONE">
        <title>The Identification of Novel Diagnostic Marker Genes for the Detection of Beer Spoiling Pediococcus damnosus Strains Using the BlAst Diagnostic Gene findEr.</title>
        <authorList>
            <person name="Behr J."/>
            <person name="Geissler A.J."/>
            <person name="Schmid J."/>
            <person name="Zehe A."/>
            <person name="Vogel R.F."/>
        </authorList>
    </citation>
    <scope>NUCLEOTIDE SEQUENCE [LARGE SCALE GENOMIC DNA]</scope>
    <source>
        <strain evidence="3 4">TMW 2.1535</strain>
    </source>
</reference>
<gene>
    <name evidence="3" type="ORF">ADU72_1702</name>
</gene>
<protein>
    <recommendedName>
        <fullName evidence="2">HTH cro/C1-type domain-containing protein</fullName>
    </recommendedName>
</protein>
<dbReference type="Gene3D" id="1.10.260.40">
    <property type="entry name" value="lambda repressor-like DNA-binding domains"/>
    <property type="match status" value="1"/>
</dbReference>
<feature type="domain" description="HTH cro/C1-type" evidence="2">
    <location>
        <begin position="7"/>
        <end position="67"/>
    </location>
</feature>
<evidence type="ECO:0000313" key="3">
    <source>
        <dbReference type="EMBL" id="AMV67627.1"/>
    </source>
</evidence>
<name>A0ABM6A5M7_9LACO</name>
<dbReference type="RefSeq" id="WP_062916696.1">
    <property type="nucleotide sequence ID" value="NZ_CP012288.1"/>
</dbReference>
<evidence type="ECO:0000259" key="2">
    <source>
        <dbReference type="PROSITE" id="PS50943"/>
    </source>
</evidence>
<dbReference type="EMBL" id="CP012288">
    <property type="protein sequence ID" value="AMV67627.1"/>
    <property type="molecule type" value="Genomic_DNA"/>
</dbReference>
<dbReference type="SUPFAM" id="SSF47413">
    <property type="entry name" value="lambda repressor-like DNA-binding domains"/>
    <property type="match status" value="1"/>
</dbReference>
<sequence length="213" mass="24872">MNSKNRIRQLRESNNLTLPELSTKLMESNQLKLSSDAISKYERGDREPKLATWEKLADYFKVPVDYLQGRSDDKVGWHLWEENTGYKKETIESQISQLKKFGKISENESIQKQIGLAVSYLDGRGKTDRNAIETASMELSELDNRIHDDFYIDPNKTVNEEKLGNSRLRNMKTEYDGSLYYDDMHKEVYDHISDILQDTRQKLAELENKTPNK</sequence>
<dbReference type="PANTHER" id="PTHR46558">
    <property type="entry name" value="TRACRIPTIONAL REGULATORY PROTEIN-RELATED-RELATED"/>
    <property type="match status" value="1"/>
</dbReference>
<dbReference type="CDD" id="cd00093">
    <property type="entry name" value="HTH_XRE"/>
    <property type="match status" value="1"/>
</dbReference>
<keyword evidence="4" id="KW-1185">Reference proteome</keyword>
<dbReference type="PANTHER" id="PTHR46558:SF11">
    <property type="entry name" value="HTH-TYPE TRANSCRIPTIONAL REGULATOR XRE"/>
    <property type="match status" value="1"/>
</dbReference>
<keyword evidence="1" id="KW-0238">DNA-binding</keyword>
<dbReference type="PROSITE" id="PS50943">
    <property type="entry name" value="HTH_CROC1"/>
    <property type="match status" value="1"/>
</dbReference>
<dbReference type="SMART" id="SM00530">
    <property type="entry name" value="HTH_XRE"/>
    <property type="match status" value="1"/>
</dbReference>
<accession>A0ABM6A5M7</accession>
<dbReference type="Pfam" id="PF01381">
    <property type="entry name" value="HTH_3"/>
    <property type="match status" value="1"/>
</dbReference>